<dbReference type="Pfam" id="PF08241">
    <property type="entry name" value="Methyltransf_11"/>
    <property type="match status" value="1"/>
</dbReference>
<dbReference type="EMBL" id="JBHSBY010000030">
    <property type="protein sequence ID" value="MFC4196146.1"/>
    <property type="molecule type" value="Genomic_DNA"/>
</dbReference>
<dbReference type="InterPro" id="IPR029063">
    <property type="entry name" value="SAM-dependent_MTases_sf"/>
</dbReference>
<dbReference type="PANTHER" id="PTHR44068">
    <property type="entry name" value="ZGC:194242"/>
    <property type="match status" value="1"/>
</dbReference>
<dbReference type="Proteomes" id="UP001595792">
    <property type="component" value="Unassembled WGS sequence"/>
</dbReference>
<reference evidence="4" key="1">
    <citation type="journal article" date="2019" name="Int. J. Syst. Evol. Microbiol.">
        <title>The Global Catalogue of Microorganisms (GCM) 10K type strain sequencing project: providing services to taxonomists for standard genome sequencing and annotation.</title>
        <authorList>
            <consortium name="The Broad Institute Genomics Platform"/>
            <consortium name="The Broad Institute Genome Sequencing Center for Infectious Disease"/>
            <person name="Wu L."/>
            <person name="Ma J."/>
        </authorList>
    </citation>
    <scope>NUCLEOTIDE SEQUENCE [LARGE SCALE GENOMIC DNA]</scope>
    <source>
        <strain evidence="4">CCM 8689</strain>
    </source>
</reference>
<evidence type="ECO:0000256" key="1">
    <source>
        <dbReference type="ARBA" id="ARBA00022679"/>
    </source>
</evidence>
<protein>
    <submittedName>
        <fullName evidence="3">Class I SAM-dependent methyltransferase</fullName>
        <ecNumber evidence="3">2.1.1.-</ecNumber>
    </submittedName>
</protein>
<evidence type="ECO:0000313" key="4">
    <source>
        <dbReference type="Proteomes" id="UP001595792"/>
    </source>
</evidence>
<feature type="domain" description="Methyltransferase type 11" evidence="2">
    <location>
        <begin position="56"/>
        <end position="155"/>
    </location>
</feature>
<dbReference type="EC" id="2.1.1.-" evidence="3"/>
<keyword evidence="4" id="KW-1185">Reference proteome</keyword>
<dbReference type="CDD" id="cd02440">
    <property type="entry name" value="AdoMet_MTases"/>
    <property type="match status" value="1"/>
</dbReference>
<evidence type="ECO:0000259" key="2">
    <source>
        <dbReference type="Pfam" id="PF08241"/>
    </source>
</evidence>
<dbReference type="RefSeq" id="WP_378959474.1">
    <property type="nucleotide sequence ID" value="NZ_JBHRXC010000016.1"/>
</dbReference>
<proteinExistence type="predicted"/>
<evidence type="ECO:0000313" key="3">
    <source>
        <dbReference type="EMBL" id="MFC4196146.1"/>
    </source>
</evidence>
<organism evidence="3 4">
    <name type="scientific">Pedobacter jamesrossensis</name>
    <dbReference type="NCBI Taxonomy" id="1908238"/>
    <lineage>
        <taxon>Bacteria</taxon>
        <taxon>Pseudomonadati</taxon>
        <taxon>Bacteroidota</taxon>
        <taxon>Sphingobacteriia</taxon>
        <taxon>Sphingobacteriales</taxon>
        <taxon>Sphingobacteriaceae</taxon>
        <taxon>Pedobacter</taxon>
    </lineage>
</organism>
<sequence>MENQPSEAYFQEIARQLSCPDGDQGIKTGEVMNINNIGMTKSSINALSVLDGQTILEIGHGNGGHISYLLKKAKELTYFGIDISETIITEAQRINESFIKKNQACFQLSNGESIPFEDNKFDKVFTVNTIYFWKNPAQYLAEIKRVIRRDGLFVLCFADKTFMQSLPFTKYGFTLYDEEEAISLLKIGGFRIVKSEVNKEEIQSNSGGLVTRNYHTIVCG</sequence>
<name>A0ABV8NHV1_9SPHI</name>
<dbReference type="SUPFAM" id="SSF53335">
    <property type="entry name" value="S-adenosyl-L-methionine-dependent methyltransferases"/>
    <property type="match status" value="1"/>
</dbReference>
<accession>A0ABV8NHV1</accession>
<comment type="caution">
    <text evidence="3">The sequence shown here is derived from an EMBL/GenBank/DDBJ whole genome shotgun (WGS) entry which is preliminary data.</text>
</comment>
<dbReference type="InterPro" id="IPR013216">
    <property type="entry name" value="Methyltransf_11"/>
</dbReference>
<dbReference type="GO" id="GO:0032259">
    <property type="term" value="P:methylation"/>
    <property type="evidence" value="ECO:0007669"/>
    <property type="project" value="UniProtKB-KW"/>
</dbReference>
<dbReference type="PANTHER" id="PTHR44068:SF11">
    <property type="entry name" value="GERANYL DIPHOSPHATE 2-C-METHYLTRANSFERASE"/>
    <property type="match status" value="1"/>
</dbReference>
<gene>
    <name evidence="3" type="ORF">ACFOUY_05510</name>
</gene>
<dbReference type="InterPro" id="IPR050447">
    <property type="entry name" value="Erg6_SMT_methyltransf"/>
</dbReference>
<keyword evidence="3" id="KW-0489">Methyltransferase</keyword>
<dbReference type="Gene3D" id="3.40.50.150">
    <property type="entry name" value="Vaccinia Virus protein VP39"/>
    <property type="match status" value="1"/>
</dbReference>
<dbReference type="GO" id="GO:0008168">
    <property type="term" value="F:methyltransferase activity"/>
    <property type="evidence" value="ECO:0007669"/>
    <property type="project" value="UniProtKB-KW"/>
</dbReference>
<keyword evidence="1 3" id="KW-0808">Transferase</keyword>